<dbReference type="EMBL" id="HG916855">
    <property type="protein sequence ID" value="CDM62945.1"/>
    <property type="molecule type" value="Genomic_DNA"/>
</dbReference>
<dbReference type="EC" id="3.1.1.73" evidence="4"/>
<reference evidence="4" key="1">
    <citation type="submission" date="2013-11" db="EMBL/GenBank/DDBJ databases">
        <title>Draft genome sequence of the broad-host-range Rhizobium sp. LPU83 strain, a member of the low-genetic diversity Oregon-like Rhizobium sp. group.</title>
        <authorList>
            <person name="Wibberg D."/>
            <person name="Puehler A."/>
            <person name="Schlueter A."/>
        </authorList>
    </citation>
    <scope>NUCLEOTIDE SEQUENCE [LARGE SCALE GENOMIC DNA]</scope>
    <source>
        <strain evidence="4">LPU83</strain>
        <plasmid evidence="4">pLPU83d</plasmid>
    </source>
</reference>
<dbReference type="Proteomes" id="UP000019443">
    <property type="component" value="Plasmid pLPU83d"/>
</dbReference>
<dbReference type="AlphaFoldDB" id="W6RS39"/>
<dbReference type="NCBIfam" id="TIGR01840">
    <property type="entry name" value="esterase_phb"/>
    <property type="match status" value="1"/>
</dbReference>
<evidence type="ECO:0000313" key="4">
    <source>
        <dbReference type="EMBL" id="CDM62945.1"/>
    </source>
</evidence>
<dbReference type="HOGENOM" id="CLU_027551_0_0_5"/>
<dbReference type="SUPFAM" id="SSF53474">
    <property type="entry name" value="alpha/beta-Hydrolases"/>
    <property type="match status" value="1"/>
</dbReference>
<protein>
    <submittedName>
        <fullName evidence="4">Esterase, PHB depolymerase family</fullName>
        <ecNumber evidence="4">3.1.1.73</ecNumber>
    </submittedName>
</protein>
<keyword evidence="1" id="KW-0732">Signal</keyword>
<sequence length="337" mass="37254">MTFKLQRSFSRLLKSQKTYRKLVAKALRTPARTASRQTKRPADTKPALSEVTGFGSNPGRLTMKVFVPSKLPAQPPLVVVLHGCRQTPESFDTGSGFSKLATQRGFVLLYPEQREANNSQRCFNWFRPSAIARDRGELMSIRQMIEHACARHRIGRSRIYIAGLSAGGAMTSALVATYPDLFAGAAIFAGMPFGAARDTMAAIRSMRSGVSRREPREWGDLVRGVSPAATGWPSISIWHGTADGVVNPVNAMASISQWLEVTGLEEPAGRIRQMSWGTLKEWKSRDRLQLSFYSVRGLGHGLPQRFSSQKERAADAYVLQSELSGPLELMRSWGLKL</sequence>
<dbReference type="InterPro" id="IPR010126">
    <property type="entry name" value="Esterase_phb"/>
</dbReference>
<feature type="region of interest" description="Disordered" evidence="3">
    <location>
        <begin position="27"/>
        <end position="55"/>
    </location>
</feature>
<keyword evidence="4" id="KW-0614">Plasmid</keyword>
<dbReference type="GO" id="GO:0005576">
    <property type="term" value="C:extracellular region"/>
    <property type="evidence" value="ECO:0007669"/>
    <property type="project" value="InterPro"/>
</dbReference>
<dbReference type="GO" id="GO:0030600">
    <property type="term" value="F:feruloyl esterase activity"/>
    <property type="evidence" value="ECO:0007669"/>
    <property type="project" value="UniProtKB-EC"/>
</dbReference>
<gene>
    <name evidence="4" type="ORF">LPU83_pLPU83d_1575</name>
</gene>
<geneLocation type="plasmid" evidence="4 5">
    <name>pLPU83d</name>
</geneLocation>
<dbReference type="InterPro" id="IPR050955">
    <property type="entry name" value="Plant_Biomass_Hydrol_Est"/>
</dbReference>
<evidence type="ECO:0000256" key="3">
    <source>
        <dbReference type="SAM" id="MobiDB-lite"/>
    </source>
</evidence>
<dbReference type="PANTHER" id="PTHR43037">
    <property type="entry name" value="UNNAMED PRODUCT-RELATED"/>
    <property type="match status" value="1"/>
</dbReference>
<organism evidence="4 5">
    <name type="scientific">Rhizobium favelukesii</name>
    <dbReference type="NCBI Taxonomy" id="348824"/>
    <lineage>
        <taxon>Bacteria</taxon>
        <taxon>Pseudomonadati</taxon>
        <taxon>Pseudomonadota</taxon>
        <taxon>Alphaproteobacteria</taxon>
        <taxon>Hyphomicrobiales</taxon>
        <taxon>Rhizobiaceae</taxon>
        <taxon>Rhizobium/Agrobacterium group</taxon>
        <taxon>Rhizobium</taxon>
    </lineage>
</organism>
<dbReference type="Gene3D" id="3.40.50.1820">
    <property type="entry name" value="alpha/beta hydrolase"/>
    <property type="match status" value="1"/>
</dbReference>
<dbReference type="KEGG" id="rhl:LPU83_pLPU83d_1575"/>
<keyword evidence="5" id="KW-1185">Reference proteome</keyword>
<accession>W6RS39</accession>
<dbReference type="InterPro" id="IPR029058">
    <property type="entry name" value="AB_hydrolase_fold"/>
</dbReference>
<evidence type="ECO:0000256" key="1">
    <source>
        <dbReference type="ARBA" id="ARBA00022729"/>
    </source>
</evidence>
<keyword evidence="2 4" id="KW-0378">Hydrolase</keyword>
<name>W6RS39_9HYPH</name>
<proteinExistence type="predicted"/>
<evidence type="ECO:0000313" key="5">
    <source>
        <dbReference type="Proteomes" id="UP000019443"/>
    </source>
</evidence>
<evidence type="ECO:0000256" key="2">
    <source>
        <dbReference type="ARBA" id="ARBA00022801"/>
    </source>
</evidence>
<dbReference type="PANTHER" id="PTHR43037:SF1">
    <property type="entry name" value="BLL1128 PROTEIN"/>
    <property type="match status" value="1"/>
</dbReference>
<dbReference type="Pfam" id="PF10503">
    <property type="entry name" value="Esterase_PHB"/>
    <property type="match status" value="1"/>
</dbReference>
<dbReference type="PATRIC" id="fig|348824.6.peg.7315"/>